<sequence>MYSSSRPAHLFVVEDDPELRDMLQLYFQRQGQQVTALGSAEELLARLRHEPSPRPDLVVLDVGLPGMSGLQACQRLRAEGDRLPIILLTASTEEVDRILGLEMGADDYLGKPFSARELLARIRAVLRRTDAGPPPASAPDRQMSIGAYRFSPAQRSLQRGDEVRVLNTVEYALLHTLTRHAGSTVSREQLLAASHSSQDAVLLRAIDAAIMRLRKLIEPDPAAPRFIQTVRGHGYMFVPHTGETLTAPEAPIPLQPA</sequence>
<evidence type="ECO:0000256" key="5">
    <source>
        <dbReference type="ARBA" id="ARBA00023163"/>
    </source>
</evidence>
<evidence type="ECO:0000259" key="8">
    <source>
        <dbReference type="PROSITE" id="PS50110"/>
    </source>
</evidence>
<dbReference type="InterPro" id="IPR036388">
    <property type="entry name" value="WH-like_DNA-bd_sf"/>
</dbReference>
<keyword evidence="11" id="KW-1185">Reference proteome</keyword>
<dbReference type="Proteomes" id="UP001500279">
    <property type="component" value="Unassembled WGS sequence"/>
</dbReference>
<organism evidence="10 11">
    <name type="scientific">Ideonella azotifigens</name>
    <dbReference type="NCBI Taxonomy" id="513160"/>
    <lineage>
        <taxon>Bacteria</taxon>
        <taxon>Pseudomonadati</taxon>
        <taxon>Pseudomonadota</taxon>
        <taxon>Betaproteobacteria</taxon>
        <taxon>Burkholderiales</taxon>
        <taxon>Sphaerotilaceae</taxon>
        <taxon>Ideonella</taxon>
    </lineage>
</organism>
<keyword evidence="5" id="KW-0804">Transcription</keyword>
<dbReference type="Gene3D" id="1.10.10.10">
    <property type="entry name" value="Winged helix-like DNA-binding domain superfamily/Winged helix DNA-binding domain"/>
    <property type="match status" value="1"/>
</dbReference>
<dbReference type="PANTHER" id="PTHR48111">
    <property type="entry name" value="REGULATOR OF RPOS"/>
    <property type="match status" value="1"/>
</dbReference>
<evidence type="ECO:0000313" key="10">
    <source>
        <dbReference type="EMBL" id="GAA0770976.1"/>
    </source>
</evidence>
<dbReference type="InterPro" id="IPR016032">
    <property type="entry name" value="Sig_transdc_resp-reg_C-effctor"/>
</dbReference>
<accession>A0ABN1KM47</accession>
<protein>
    <submittedName>
        <fullName evidence="10">Response regulator</fullName>
    </submittedName>
</protein>
<keyword evidence="2" id="KW-0902">Two-component regulatory system</keyword>
<evidence type="ECO:0000256" key="7">
    <source>
        <dbReference type="PROSITE-ProRule" id="PRU01091"/>
    </source>
</evidence>
<feature type="DNA-binding region" description="OmpR/PhoB-type" evidence="7">
    <location>
        <begin position="140"/>
        <end position="239"/>
    </location>
</feature>
<dbReference type="InterPro" id="IPR001789">
    <property type="entry name" value="Sig_transdc_resp-reg_receiver"/>
</dbReference>
<dbReference type="EMBL" id="BAAAEW010000052">
    <property type="protein sequence ID" value="GAA0770976.1"/>
    <property type="molecule type" value="Genomic_DNA"/>
</dbReference>
<name>A0ABN1KM47_9BURK</name>
<dbReference type="SMART" id="SM00862">
    <property type="entry name" value="Trans_reg_C"/>
    <property type="match status" value="1"/>
</dbReference>
<reference evidence="10 11" key="1">
    <citation type="journal article" date="2019" name="Int. J. Syst. Evol. Microbiol.">
        <title>The Global Catalogue of Microorganisms (GCM) 10K type strain sequencing project: providing services to taxonomists for standard genome sequencing and annotation.</title>
        <authorList>
            <consortium name="The Broad Institute Genomics Platform"/>
            <consortium name="The Broad Institute Genome Sequencing Center for Infectious Disease"/>
            <person name="Wu L."/>
            <person name="Ma J."/>
        </authorList>
    </citation>
    <scope>NUCLEOTIDE SEQUENCE [LARGE SCALE GENOMIC DNA]</scope>
    <source>
        <strain evidence="10 11">JCM 15503</strain>
    </source>
</reference>
<evidence type="ECO:0000313" key="11">
    <source>
        <dbReference type="Proteomes" id="UP001500279"/>
    </source>
</evidence>
<dbReference type="SUPFAM" id="SSF52172">
    <property type="entry name" value="CheY-like"/>
    <property type="match status" value="1"/>
</dbReference>
<proteinExistence type="predicted"/>
<dbReference type="PROSITE" id="PS51755">
    <property type="entry name" value="OMPR_PHOB"/>
    <property type="match status" value="1"/>
</dbReference>
<dbReference type="InterPro" id="IPR011006">
    <property type="entry name" value="CheY-like_superfamily"/>
</dbReference>
<dbReference type="SUPFAM" id="SSF46894">
    <property type="entry name" value="C-terminal effector domain of the bipartite response regulators"/>
    <property type="match status" value="1"/>
</dbReference>
<dbReference type="Gene3D" id="6.10.250.690">
    <property type="match status" value="1"/>
</dbReference>
<dbReference type="InterPro" id="IPR039420">
    <property type="entry name" value="WalR-like"/>
</dbReference>
<dbReference type="SMART" id="SM00448">
    <property type="entry name" value="REC"/>
    <property type="match status" value="1"/>
</dbReference>
<feature type="domain" description="Response regulatory" evidence="8">
    <location>
        <begin position="9"/>
        <end position="126"/>
    </location>
</feature>
<comment type="caution">
    <text evidence="10">The sequence shown here is derived from an EMBL/GenBank/DDBJ whole genome shotgun (WGS) entry which is preliminary data.</text>
</comment>
<feature type="modified residue" description="4-aspartylphosphate" evidence="6">
    <location>
        <position position="61"/>
    </location>
</feature>
<evidence type="ECO:0000256" key="3">
    <source>
        <dbReference type="ARBA" id="ARBA00023015"/>
    </source>
</evidence>
<dbReference type="PROSITE" id="PS50110">
    <property type="entry name" value="RESPONSE_REGULATORY"/>
    <property type="match status" value="1"/>
</dbReference>
<dbReference type="Gene3D" id="3.40.50.2300">
    <property type="match status" value="1"/>
</dbReference>
<dbReference type="InterPro" id="IPR001867">
    <property type="entry name" value="OmpR/PhoB-type_DNA-bd"/>
</dbReference>
<evidence type="ECO:0000256" key="1">
    <source>
        <dbReference type="ARBA" id="ARBA00022553"/>
    </source>
</evidence>
<gene>
    <name evidence="10" type="ORF">GCM10009107_63160</name>
</gene>
<evidence type="ECO:0000259" key="9">
    <source>
        <dbReference type="PROSITE" id="PS51755"/>
    </source>
</evidence>
<evidence type="ECO:0000256" key="6">
    <source>
        <dbReference type="PROSITE-ProRule" id="PRU00169"/>
    </source>
</evidence>
<dbReference type="CDD" id="cd17574">
    <property type="entry name" value="REC_OmpR"/>
    <property type="match status" value="1"/>
</dbReference>
<dbReference type="PANTHER" id="PTHR48111:SF4">
    <property type="entry name" value="DNA-BINDING DUAL TRANSCRIPTIONAL REGULATOR OMPR"/>
    <property type="match status" value="1"/>
</dbReference>
<dbReference type="Pfam" id="PF00486">
    <property type="entry name" value="Trans_reg_C"/>
    <property type="match status" value="1"/>
</dbReference>
<evidence type="ECO:0000256" key="2">
    <source>
        <dbReference type="ARBA" id="ARBA00023012"/>
    </source>
</evidence>
<keyword evidence="4 7" id="KW-0238">DNA-binding</keyword>
<feature type="domain" description="OmpR/PhoB-type" evidence="9">
    <location>
        <begin position="140"/>
        <end position="239"/>
    </location>
</feature>
<keyword evidence="3" id="KW-0805">Transcription regulation</keyword>
<keyword evidence="1 6" id="KW-0597">Phosphoprotein</keyword>
<dbReference type="Pfam" id="PF00072">
    <property type="entry name" value="Response_reg"/>
    <property type="match status" value="1"/>
</dbReference>
<evidence type="ECO:0000256" key="4">
    <source>
        <dbReference type="ARBA" id="ARBA00023125"/>
    </source>
</evidence>
<dbReference type="RefSeq" id="WP_231012628.1">
    <property type="nucleotide sequence ID" value="NZ_BAAAEW010000052.1"/>
</dbReference>
<dbReference type="CDD" id="cd00383">
    <property type="entry name" value="trans_reg_C"/>
    <property type="match status" value="1"/>
</dbReference>